<dbReference type="SUPFAM" id="SSF82866">
    <property type="entry name" value="Multidrug efflux transporter AcrB transmembrane domain"/>
    <property type="match status" value="1"/>
</dbReference>
<dbReference type="InterPro" id="IPR005665">
    <property type="entry name" value="SecF_bac"/>
</dbReference>
<dbReference type="NCBIfam" id="TIGR00966">
    <property type="entry name" value="transloc_SecF"/>
    <property type="match status" value="1"/>
</dbReference>
<evidence type="ECO:0000256" key="5">
    <source>
        <dbReference type="ARBA" id="ARBA00022927"/>
    </source>
</evidence>
<comment type="subcellular location">
    <subcellularLocation>
        <location evidence="1 9">Cell membrane</location>
        <topology evidence="1 9">Multi-pass membrane protein</topology>
    </subcellularLocation>
</comment>
<feature type="transmembrane region" description="Helical" evidence="9">
    <location>
        <begin position="206"/>
        <end position="225"/>
    </location>
</feature>
<feature type="transmembrane region" description="Helical" evidence="9">
    <location>
        <begin position="12"/>
        <end position="30"/>
    </location>
</feature>
<dbReference type="PRINTS" id="PR01755">
    <property type="entry name" value="SECFTRNLCASE"/>
</dbReference>
<evidence type="ECO:0000256" key="7">
    <source>
        <dbReference type="ARBA" id="ARBA00023010"/>
    </source>
</evidence>
<dbReference type="GO" id="GO:0065002">
    <property type="term" value="P:intracellular protein transmembrane transport"/>
    <property type="evidence" value="ECO:0007669"/>
    <property type="project" value="UniProtKB-UniRule"/>
</dbReference>
<feature type="transmembrane region" description="Helical" evidence="9">
    <location>
        <begin position="255"/>
        <end position="272"/>
    </location>
</feature>
<keyword evidence="3 9" id="KW-1003">Cell membrane</keyword>
<evidence type="ECO:0000259" key="10">
    <source>
        <dbReference type="Pfam" id="PF02355"/>
    </source>
</evidence>
<keyword evidence="7 9" id="KW-0811">Translocation</keyword>
<feature type="transmembrane region" description="Helical" evidence="9">
    <location>
        <begin position="284"/>
        <end position="310"/>
    </location>
</feature>
<name>A0A318XM54_9FIRM</name>
<evidence type="ECO:0000256" key="3">
    <source>
        <dbReference type="ARBA" id="ARBA00022475"/>
    </source>
</evidence>
<proteinExistence type="inferred from homology"/>
<dbReference type="PANTHER" id="PTHR30081:SF8">
    <property type="entry name" value="PROTEIN TRANSLOCASE SUBUNIT SECF"/>
    <property type="match status" value="1"/>
</dbReference>
<dbReference type="HAMAP" id="MF_01464_B">
    <property type="entry name" value="SecF_B"/>
    <property type="match status" value="1"/>
</dbReference>
<evidence type="ECO:0000313" key="12">
    <source>
        <dbReference type="Proteomes" id="UP000248132"/>
    </source>
</evidence>
<feature type="domain" description="Protein export membrane protein SecD/SecF C-terminal" evidence="10">
    <location>
        <begin position="130"/>
        <end position="312"/>
    </location>
</feature>
<dbReference type="AlphaFoldDB" id="A0A318XM54"/>
<dbReference type="Gene3D" id="1.20.1640.10">
    <property type="entry name" value="Multidrug efflux transporter AcrB transmembrane domain"/>
    <property type="match status" value="1"/>
</dbReference>
<dbReference type="InterPro" id="IPR048634">
    <property type="entry name" value="SecD_SecF_C"/>
</dbReference>
<dbReference type="EMBL" id="QKMR01000014">
    <property type="protein sequence ID" value="PYG87022.1"/>
    <property type="molecule type" value="Genomic_DNA"/>
</dbReference>
<keyword evidence="4 9" id="KW-0812">Transmembrane</keyword>
<evidence type="ECO:0000256" key="6">
    <source>
        <dbReference type="ARBA" id="ARBA00022989"/>
    </source>
</evidence>
<evidence type="ECO:0000256" key="8">
    <source>
        <dbReference type="ARBA" id="ARBA00023136"/>
    </source>
</evidence>
<dbReference type="InterPro" id="IPR022645">
    <property type="entry name" value="SecD/SecF_bac"/>
</dbReference>
<evidence type="ECO:0000313" key="11">
    <source>
        <dbReference type="EMBL" id="PYG87022.1"/>
    </source>
</evidence>
<reference evidence="11 12" key="1">
    <citation type="submission" date="2018-06" db="EMBL/GenBank/DDBJ databases">
        <title>Genomic Encyclopedia of Type Strains, Phase I: the one thousand microbial genomes (KMG-I) project.</title>
        <authorList>
            <person name="Kyrpides N."/>
        </authorList>
    </citation>
    <scope>NUCLEOTIDE SEQUENCE [LARGE SCALE GENOMIC DNA]</scope>
    <source>
        <strain evidence="11 12">DSM 19573</strain>
    </source>
</reference>
<dbReference type="GO" id="GO:0015450">
    <property type="term" value="F:protein-transporting ATPase activity"/>
    <property type="evidence" value="ECO:0007669"/>
    <property type="project" value="InterPro"/>
</dbReference>
<evidence type="ECO:0000256" key="1">
    <source>
        <dbReference type="ARBA" id="ARBA00004651"/>
    </source>
</evidence>
<dbReference type="OrthoDB" id="9805019at2"/>
<dbReference type="GO" id="GO:0043952">
    <property type="term" value="P:protein transport by the Sec complex"/>
    <property type="evidence" value="ECO:0007669"/>
    <property type="project" value="UniProtKB-UniRule"/>
</dbReference>
<sequence length="324" mass="36194">MPNINLYSKRYIFFVLSVIIMATGIITYFVKGFVFDIQFQGGTVIEMHANKDTFTANNVQQIQSEVAELVESSIGKSAYVQKSTTYDVNNKSDFDVIKISIGSNETLSSTEIQKVEQAIIDELKLTAEDPVISEESVEPFIGKEISQNGVKAVIIAAILIILYIWWRFKIVSGLSLGVFGVVGLLHDIGVMITVYLIFGIPVNDSFIAAMLTIFGYSMNDTIVIYDRIRENTRLMKKIPFPELVNTSIIQTMNRSINTTVTVLMAVITIFVFGKMNAIESITEFSFPLIIGLISGTYSTIFITTPLWVMWKESQKKSKVKPAKA</sequence>
<comment type="caution">
    <text evidence="11">The sequence shown here is derived from an EMBL/GenBank/DDBJ whole genome shotgun (WGS) entry which is preliminary data.</text>
</comment>
<keyword evidence="12" id="KW-1185">Reference proteome</keyword>
<evidence type="ECO:0000256" key="2">
    <source>
        <dbReference type="ARBA" id="ARBA00022448"/>
    </source>
</evidence>
<feature type="transmembrane region" description="Helical" evidence="9">
    <location>
        <begin position="149"/>
        <end position="166"/>
    </location>
</feature>
<protein>
    <recommendedName>
        <fullName evidence="9">Protein-export membrane protein SecF</fullName>
    </recommendedName>
</protein>
<keyword evidence="6 9" id="KW-1133">Transmembrane helix</keyword>
<evidence type="ECO:0000256" key="9">
    <source>
        <dbReference type="HAMAP-Rule" id="MF_01464"/>
    </source>
</evidence>
<dbReference type="InterPro" id="IPR022813">
    <property type="entry name" value="SecD/SecF_arch_bac"/>
</dbReference>
<keyword evidence="5 9" id="KW-0653">Protein transport</keyword>
<comment type="similarity">
    <text evidence="9">Belongs to the SecD/SecF family. SecF subfamily.</text>
</comment>
<comment type="function">
    <text evidence="9">Part of the Sec protein translocase complex. Interacts with the SecYEG preprotein conducting channel. SecDF uses the proton motive force (PMF) to complete protein translocation after the ATP-dependent function of SecA.</text>
</comment>
<gene>
    <name evidence="9" type="primary">secF</name>
    <name evidence="11" type="ORF">LY28_02402</name>
</gene>
<evidence type="ECO:0000256" key="4">
    <source>
        <dbReference type="ARBA" id="ARBA00022692"/>
    </source>
</evidence>
<comment type="subunit">
    <text evidence="9">Forms a complex with SecD. Part of the essential Sec protein translocation apparatus which comprises SecA, SecYEG and auxiliary proteins SecDF. Other proteins may also be involved.</text>
</comment>
<dbReference type="GO" id="GO:0006605">
    <property type="term" value="P:protein targeting"/>
    <property type="evidence" value="ECO:0007669"/>
    <property type="project" value="UniProtKB-UniRule"/>
</dbReference>
<accession>A0A318XM54</accession>
<dbReference type="Proteomes" id="UP000248132">
    <property type="component" value="Unassembled WGS sequence"/>
</dbReference>
<organism evidence="11 12">
    <name type="scientific">Ruminiclostridium sufflavum DSM 19573</name>
    <dbReference type="NCBI Taxonomy" id="1121337"/>
    <lineage>
        <taxon>Bacteria</taxon>
        <taxon>Bacillati</taxon>
        <taxon>Bacillota</taxon>
        <taxon>Clostridia</taxon>
        <taxon>Eubacteriales</taxon>
        <taxon>Oscillospiraceae</taxon>
        <taxon>Ruminiclostridium</taxon>
    </lineage>
</organism>
<dbReference type="Pfam" id="PF02355">
    <property type="entry name" value="SecD_SecF_C"/>
    <property type="match status" value="1"/>
</dbReference>
<dbReference type="PANTHER" id="PTHR30081">
    <property type="entry name" value="PROTEIN-EXPORT MEMBRANE PROTEIN SEC"/>
    <property type="match status" value="1"/>
</dbReference>
<dbReference type="GO" id="GO:0005886">
    <property type="term" value="C:plasma membrane"/>
    <property type="evidence" value="ECO:0007669"/>
    <property type="project" value="UniProtKB-SubCell"/>
</dbReference>
<feature type="transmembrane region" description="Helical" evidence="9">
    <location>
        <begin position="178"/>
        <end position="200"/>
    </location>
</feature>
<keyword evidence="2 9" id="KW-0813">Transport</keyword>
<dbReference type="RefSeq" id="WP_110462423.1">
    <property type="nucleotide sequence ID" value="NZ_QKMR01000014.1"/>
</dbReference>
<keyword evidence="8 9" id="KW-0472">Membrane</keyword>